<gene>
    <name evidence="1" type="ORF">Glove_199g30</name>
</gene>
<dbReference type="OrthoDB" id="2384430at2759"/>
<dbReference type="EMBL" id="PQFF01000187">
    <property type="protein sequence ID" value="RHZ76257.1"/>
    <property type="molecule type" value="Genomic_DNA"/>
</dbReference>
<protein>
    <submittedName>
        <fullName evidence="1">Uncharacterized protein</fullName>
    </submittedName>
</protein>
<proteinExistence type="predicted"/>
<accession>A0A397IMP6</accession>
<dbReference type="AlphaFoldDB" id="A0A397IMP6"/>
<reference evidence="1 2" key="1">
    <citation type="submission" date="2018-08" db="EMBL/GenBank/DDBJ databases">
        <title>Genome and evolution of the arbuscular mycorrhizal fungus Diversispora epigaea (formerly Glomus versiforme) and its bacterial endosymbionts.</title>
        <authorList>
            <person name="Sun X."/>
            <person name="Fei Z."/>
            <person name="Harrison M."/>
        </authorList>
    </citation>
    <scope>NUCLEOTIDE SEQUENCE [LARGE SCALE GENOMIC DNA]</scope>
    <source>
        <strain evidence="1 2">IT104</strain>
    </source>
</reference>
<dbReference type="InterPro" id="IPR011990">
    <property type="entry name" value="TPR-like_helical_dom_sf"/>
</dbReference>
<comment type="caution">
    <text evidence="1">The sequence shown here is derived from an EMBL/GenBank/DDBJ whole genome shotgun (WGS) entry which is preliminary data.</text>
</comment>
<name>A0A397IMP6_9GLOM</name>
<sequence>MYYLKSAEGGTHLLQPIKEEEKLFQWYLKSAKGGDSDRQSEKGNNGGQYSLANCYFNRIGATKDK</sequence>
<organism evidence="1 2">
    <name type="scientific">Diversispora epigaea</name>
    <dbReference type="NCBI Taxonomy" id="1348612"/>
    <lineage>
        <taxon>Eukaryota</taxon>
        <taxon>Fungi</taxon>
        <taxon>Fungi incertae sedis</taxon>
        <taxon>Mucoromycota</taxon>
        <taxon>Glomeromycotina</taxon>
        <taxon>Glomeromycetes</taxon>
        <taxon>Diversisporales</taxon>
        <taxon>Diversisporaceae</taxon>
        <taxon>Diversispora</taxon>
    </lineage>
</organism>
<evidence type="ECO:0000313" key="2">
    <source>
        <dbReference type="Proteomes" id="UP000266861"/>
    </source>
</evidence>
<dbReference type="Gene3D" id="1.25.40.10">
    <property type="entry name" value="Tetratricopeptide repeat domain"/>
    <property type="match status" value="1"/>
</dbReference>
<dbReference type="Proteomes" id="UP000266861">
    <property type="component" value="Unassembled WGS sequence"/>
</dbReference>
<evidence type="ECO:0000313" key="1">
    <source>
        <dbReference type="EMBL" id="RHZ76257.1"/>
    </source>
</evidence>
<keyword evidence="2" id="KW-1185">Reference proteome</keyword>